<proteinExistence type="predicted"/>
<dbReference type="InterPro" id="IPR005184">
    <property type="entry name" value="DUF306_Meta_HslJ"/>
</dbReference>
<dbReference type="Gene3D" id="2.40.128.270">
    <property type="match status" value="1"/>
</dbReference>
<dbReference type="PROSITE" id="PS51257">
    <property type="entry name" value="PROKAR_LIPOPROTEIN"/>
    <property type="match status" value="1"/>
</dbReference>
<organism evidence="4 5">
    <name type="scientific">Psychrobacter saeujeotis</name>
    <dbReference type="NCBI Taxonomy" id="3143436"/>
    <lineage>
        <taxon>Bacteria</taxon>
        <taxon>Pseudomonadati</taxon>
        <taxon>Pseudomonadota</taxon>
        <taxon>Gammaproteobacteria</taxon>
        <taxon>Moraxellales</taxon>
        <taxon>Moraxellaceae</taxon>
        <taxon>Psychrobacter</taxon>
    </lineage>
</organism>
<dbReference type="Pfam" id="PF03724">
    <property type="entry name" value="META"/>
    <property type="match status" value="1"/>
</dbReference>
<dbReference type="InterPro" id="IPR038670">
    <property type="entry name" value="HslJ-like_sf"/>
</dbReference>
<feature type="domain" description="DUF4377" evidence="3">
    <location>
        <begin position="202"/>
        <end position="283"/>
    </location>
</feature>
<accession>A0ABU9X987</accession>
<gene>
    <name evidence="4" type="ORF">AAIR29_07775</name>
</gene>
<dbReference type="EMBL" id="JBDGHN010000002">
    <property type="protein sequence ID" value="MEN2751529.1"/>
    <property type="molecule type" value="Genomic_DNA"/>
</dbReference>
<feature type="chain" id="PRO_5045216320" evidence="1">
    <location>
        <begin position="24"/>
        <end position="288"/>
    </location>
</feature>
<protein>
    <submittedName>
        <fullName evidence="4">DUF4377 domain-containing protein</fullName>
    </submittedName>
</protein>
<dbReference type="PANTHER" id="PTHR35535">
    <property type="entry name" value="HEAT SHOCK PROTEIN HSLJ"/>
    <property type="match status" value="1"/>
</dbReference>
<dbReference type="InterPro" id="IPR053147">
    <property type="entry name" value="Hsp_HslJ-like"/>
</dbReference>
<dbReference type="Proteomes" id="UP001461960">
    <property type="component" value="Unassembled WGS sequence"/>
</dbReference>
<dbReference type="Pfam" id="PF14302">
    <property type="entry name" value="DUF4377"/>
    <property type="match status" value="1"/>
</dbReference>
<evidence type="ECO:0000313" key="4">
    <source>
        <dbReference type="EMBL" id="MEN2751529.1"/>
    </source>
</evidence>
<keyword evidence="1" id="KW-0732">Signal</keyword>
<evidence type="ECO:0000256" key="1">
    <source>
        <dbReference type="SAM" id="SignalP"/>
    </source>
</evidence>
<evidence type="ECO:0000313" key="5">
    <source>
        <dbReference type="Proteomes" id="UP001461960"/>
    </source>
</evidence>
<name>A0ABU9X987_9GAMM</name>
<keyword evidence="5" id="KW-1185">Reference proteome</keyword>
<evidence type="ECO:0000259" key="2">
    <source>
        <dbReference type="Pfam" id="PF03724"/>
    </source>
</evidence>
<dbReference type="PANTHER" id="PTHR35535:SF1">
    <property type="entry name" value="HEAT SHOCK PROTEIN HSLJ"/>
    <property type="match status" value="1"/>
</dbReference>
<feature type="domain" description="DUF306" evidence="2">
    <location>
        <begin position="65"/>
        <end position="176"/>
    </location>
</feature>
<reference evidence="4 5" key="1">
    <citation type="submission" date="2024-05" db="EMBL/GenBank/DDBJ databases">
        <authorList>
            <person name="Kim H.-Y."/>
            <person name="Kim E."/>
            <person name="Cai Y."/>
            <person name="Yang S.-M."/>
            <person name="Lee W."/>
        </authorList>
    </citation>
    <scope>NUCLEOTIDE SEQUENCE [LARGE SCALE GENOMIC DNA]</scope>
    <source>
        <strain evidence="4 5">FBL11</strain>
    </source>
</reference>
<comment type="caution">
    <text evidence="4">The sequence shown here is derived from an EMBL/GenBank/DDBJ whole genome shotgun (WGS) entry which is preliminary data.</text>
</comment>
<sequence length="288" mass="31799">MVSKILKFSLLPSLLASSLALTACNNTSTNNNSSDTTVENAAINTDAQSTPTTQKLSAEEKMSAKLARYRWTLDTATDADTQPITSLMDINNQVVLNFNKYQGQNTISYSVGCNTVNAVYQLQDNILMTEDGMGTKMLCNDLNTAENKLNELMQSESQLSLTNEAPPTLTQITSDSTTLVWRGRMTAQAKYNSRGETIFWAVDANTKLCPNDKAQSCLQVKPITYDDQGIKIDEGEWTAFKGNIEGYEHNPGHDEILRLQRYKLAADGDTDTKYAYVLDMVIESSVPS</sequence>
<dbReference type="RefSeq" id="WP_345832186.1">
    <property type="nucleotide sequence ID" value="NZ_JBDGHN010000002.1"/>
</dbReference>
<feature type="signal peptide" evidence="1">
    <location>
        <begin position="1"/>
        <end position="23"/>
    </location>
</feature>
<evidence type="ECO:0000259" key="3">
    <source>
        <dbReference type="Pfam" id="PF14302"/>
    </source>
</evidence>
<dbReference type="InterPro" id="IPR025485">
    <property type="entry name" value="DUF4377"/>
</dbReference>